<evidence type="ECO:0000256" key="1">
    <source>
        <dbReference type="PROSITE-ProRule" id="PRU00047"/>
    </source>
</evidence>
<dbReference type="Proteomes" id="UP000594220">
    <property type="component" value="Unplaced"/>
</dbReference>
<feature type="domain" description="CCHC-type" evidence="2">
    <location>
        <begin position="188"/>
        <end position="201"/>
    </location>
</feature>
<proteinExistence type="predicted"/>
<evidence type="ECO:0000259" key="2">
    <source>
        <dbReference type="PROSITE" id="PS50158"/>
    </source>
</evidence>
<reference evidence="4" key="2">
    <citation type="submission" date="2025-09" db="UniProtKB">
        <authorList>
            <consortium name="Ensembl"/>
        </authorList>
    </citation>
    <scope>IDENTIFICATION</scope>
</reference>
<dbReference type="GO" id="GO:0003676">
    <property type="term" value="F:nucleic acid binding"/>
    <property type="evidence" value="ECO:0007669"/>
    <property type="project" value="InterPro"/>
</dbReference>
<dbReference type="AlphaFoldDB" id="A0A7M4ETG7"/>
<dbReference type="SUPFAM" id="SSF50630">
    <property type="entry name" value="Acid proteases"/>
    <property type="match status" value="1"/>
</dbReference>
<feature type="domain" description="SCAN box" evidence="3">
    <location>
        <begin position="71"/>
        <end position="148"/>
    </location>
</feature>
<reference evidence="4" key="1">
    <citation type="submission" date="2025-08" db="UniProtKB">
        <authorList>
            <consortium name="Ensembl"/>
        </authorList>
    </citation>
    <scope>IDENTIFICATION</scope>
</reference>
<keyword evidence="1" id="KW-0479">Metal-binding</keyword>
<dbReference type="PROSITE" id="PS50158">
    <property type="entry name" value="ZF_CCHC"/>
    <property type="match status" value="1"/>
</dbReference>
<evidence type="ECO:0008006" key="6">
    <source>
        <dbReference type="Google" id="ProtNLM"/>
    </source>
</evidence>
<dbReference type="GO" id="GO:0008270">
    <property type="term" value="F:zinc ion binding"/>
    <property type="evidence" value="ECO:0007669"/>
    <property type="project" value="UniProtKB-KW"/>
</dbReference>
<evidence type="ECO:0000313" key="4">
    <source>
        <dbReference type="Ensembl" id="ENSCPRP00005014274.1"/>
    </source>
</evidence>
<name>A0A7M4ETG7_CROPO</name>
<organism evidence="4 5">
    <name type="scientific">Crocodylus porosus</name>
    <name type="common">Saltwater crocodile</name>
    <name type="synonym">Estuarine crocodile</name>
    <dbReference type="NCBI Taxonomy" id="8502"/>
    <lineage>
        <taxon>Eukaryota</taxon>
        <taxon>Metazoa</taxon>
        <taxon>Chordata</taxon>
        <taxon>Craniata</taxon>
        <taxon>Vertebrata</taxon>
        <taxon>Euteleostomi</taxon>
        <taxon>Archelosauria</taxon>
        <taxon>Archosauria</taxon>
        <taxon>Crocodylia</taxon>
        <taxon>Longirostres</taxon>
        <taxon>Crocodylidae</taxon>
        <taxon>Crocodylus</taxon>
    </lineage>
</organism>
<dbReference type="PANTHER" id="PTHR46888:SF1">
    <property type="entry name" value="RIBONUCLEASE H"/>
    <property type="match status" value="1"/>
</dbReference>
<evidence type="ECO:0000259" key="3">
    <source>
        <dbReference type="PROSITE" id="PS50804"/>
    </source>
</evidence>
<protein>
    <recommendedName>
        <fullName evidence="6">CCHC-type domain-containing protein</fullName>
    </recommendedName>
</protein>
<dbReference type="PROSITE" id="PS50804">
    <property type="entry name" value="SCAN_BOX"/>
    <property type="match status" value="1"/>
</dbReference>
<dbReference type="InterPro" id="IPR038269">
    <property type="entry name" value="SCAN_sf"/>
</dbReference>
<dbReference type="SUPFAM" id="SSF47353">
    <property type="entry name" value="Retrovirus capsid dimerization domain-like"/>
    <property type="match status" value="1"/>
</dbReference>
<dbReference type="InterPro" id="IPR021109">
    <property type="entry name" value="Peptidase_aspartic_dom_sf"/>
</dbReference>
<sequence length="328" mass="36648">MESCTRGHHLLLLSGCQLQSLIQPLKQGGRQSPDYASGQLHFPAALLQPQYRARVFMDWEGAQLGRAEIYRRKFRAKKVPEGGRLRLLVQTLRDLADQWLRLEEHTSQEIVDKIVLEQFVADLMDGTQGWVRCHQPKTVEEALCLAEDYAIRNSGPSLATGPSTTITPWWGESTGREMRTGGYPEVICYQCGEKGHISHFCLGTAQNLSPGMEKHDEKIDCSFGQRWGQGQRNKPVMEVRVGDTIIPTIIETGCSQTMVQGDLVPSHLGSPSTLVSMVCMHSAVYTYPCRRLEFSVLGKTEEIRAGIAKCLSFPMLLGVDWPYLGEVV</sequence>
<keyword evidence="5" id="KW-1185">Reference proteome</keyword>
<dbReference type="SMART" id="SM00431">
    <property type="entry name" value="SCAN"/>
    <property type="match status" value="1"/>
</dbReference>
<dbReference type="Pfam" id="PF02023">
    <property type="entry name" value="SCAN"/>
    <property type="match status" value="1"/>
</dbReference>
<dbReference type="InterPro" id="IPR001878">
    <property type="entry name" value="Znf_CCHC"/>
</dbReference>
<dbReference type="Gene3D" id="1.10.4020.10">
    <property type="entry name" value="DNA breaking-rejoining enzymes"/>
    <property type="match status" value="1"/>
</dbReference>
<keyword evidence="1" id="KW-0862">Zinc</keyword>
<keyword evidence="1" id="KW-0863">Zinc-finger</keyword>
<dbReference type="GeneTree" id="ENSGT00960000189513"/>
<dbReference type="InterPro" id="IPR003309">
    <property type="entry name" value="SCAN_dom"/>
</dbReference>
<dbReference type="Ensembl" id="ENSCPRT00005016771.1">
    <property type="protein sequence ID" value="ENSCPRP00005014274.1"/>
    <property type="gene ID" value="ENSCPRG00005010060.1"/>
</dbReference>
<dbReference type="PANTHER" id="PTHR46888">
    <property type="entry name" value="ZINC KNUCKLE DOMAINCONTAINING PROTEIN-RELATED"/>
    <property type="match status" value="1"/>
</dbReference>
<evidence type="ECO:0000313" key="5">
    <source>
        <dbReference type="Proteomes" id="UP000594220"/>
    </source>
</evidence>
<accession>A0A7M4ETG7</accession>